<feature type="transmembrane region" description="Helical" evidence="5">
    <location>
        <begin position="164"/>
        <end position="186"/>
    </location>
</feature>
<evidence type="ECO:0000256" key="1">
    <source>
        <dbReference type="ARBA" id="ARBA00004370"/>
    </source>
</evidence>
<keyword evidence="7" id="KW-1185">Reference proteome</keyword>
<feature type="transmembrane region" description="Helical" evidence="5">
    <location>
        <begin position="298"/>
        <end position="322"/>
    </location>
</feature>
<dbReference type="PANTHER" id="PTHR26451:SF928">
    <property type="entry name" value="G-PROTEIN COUPLED RECEPTOR 148-RELATED"/>
    <property type="match status" value="1"/>
</dbReference>
<dbReference type="PANTHER" id="PTHR26451">
    <property type="entry name" value="G_PROTEIN_RECEP_F1_2 DOMAIN-CONTAINING PROTEIN"/>
    <property type="match status" value="1"/>
</dbReference>
<dbReference type="GeneID" id="103583486"/>
<organism evidence="7 8">
    <name type="scientific">Galeopterus variegatus</name>
    <name type="common">Malayan flying lemur</name>
    <name type="synonym">Cynocephalus variegatus</name>
    <dbReference type="NCBI Taxonomy" id="482537"/>
    <lineage>
        <taxon>Eukaryota</taxon>
        <taxon>Metazoa</taxon>
        <taxon>Chordata</taxon>
        <taxon>Craniata</taxon>
        <taxon>Vertebrata</taxon>
        <taxon>Euteleostomi</taxon>
        <taxon>Mammalia</taxon>
        <taxon>Eutheria</taxon>
        <taxon>Euarchontoglires</taxon>
        <taxon>Dermoptera</taxon>
        <taxon>Cynocephalidae</taxon>
        <taxon>Galeopterus</taxon>
    </lineage>
</organism>
<keyword evidence="8 9" id="KW-0675">Receptor</keyword>
<evidence type="ECO:0000256" key="5">
    <source>
        <dbReference type="SAM" id="Phobius"/>
    </source>
</evidence>
<evidence type="ECO:0000256" key="2">
    <source>
        <dbReference type="ARBA" id="ARBA00022692"/>
    </source>
</evidence>
<evidence type="ECO:0000259" key="6">
    <source>
        <dbReference type="PROSITE" id="PS50262"/>
    </source>
</evidence>
<dbReference type="InterPro" id="IPR000276">
    <property type="entry name" value="GPCR_Rhodpsn"/>
</dbReference>
<dbReference type="InterPro" id="IPR052921">
    <property type="entry name" value="GPCR1_Superfamily_Member"/>
</dbReference>
<feature type="domain" description="G-protein coupled receptors family 1 profile" evidence="6">
    <location>
        <begin position="66"/>
        <end position="320"/>
    </location>
</feature>
<proteinExistence type="predicted"/>
<name>A0ABM0Q3R6_GALVR</name>
<reference evidence="8 9" key="1">
    <citation type="submission" date="2025-05" db="UniProtKB">
        <authorList>
            <consortium name="RefSeq"/>
        </authorList>
    </citation>
    <scope>IDENTIFICATION</scope>
</reference>
<dbReference type="Proteomes" id="UP000694923">
    <property type="component" value="Unplaced"/>
</dbReference>
<keyword evidence="4 5" id="KW-0472">Membrane</keyword>
<dbReference type="GeneID" id="103603851"/>
<dbReference type="CDD" id="cd00637">
    <property type="entry name" value="7tm_classA_rhodopsin-like"/>
    <property type="match status" value="1"/>
</dbReference>
<evidence type="ECO:0000313" key="9">
    <source>
        <dbReference type="RefSeq" id="XP_008586663.1"/>
    </source>
</evidence>
<sequence length="357" mass="39378">MGDELTIYPLGTVAWPAPVQRISKTSDMPLADNNTSLDLADLSMPISMLRWVFFPSSLLAAATLALNPLLLLTILRSQQLRQEPHYLLLANILLSDLVFVFFHTFICTSRLGGWELGRITCGVFTDAVFIAHNSTILSFTATILHTYLAVTQPLHYLAFTSHGAAWKAVALIWLVACLFPTFLLWLGEWQDTQIEAGGALCILPLSLSPEPGCGPLVAVTHTCMLCVLFLCTAVITYCFWRIFAEAKTSGVWVQGCSRARGTLLIHIVLTTLYVSSGVVFSLDVLLTKNQHIGSRLHVWLLAANSQVLVMLPRAMAPYVYVLRYRRLLGVVRGHFSAGRQGDIFTISQSCRAHNMAG</sequence>
<feature type="transmembrane region" description="Helical" evidence="5">
    <location>
        <begin position="216"/>
        <end position="240"/>
    </location>
</feature>
<comment type="subcellular location">
    <subcellularLocation>
        <location evidence="1">Membrane</location>
    </subcellularLocation>
</comment>
<feature type="transmembrane region" description="Helical" evidence="5">
    <location>
        <begin position="86"/>
        <end position="106"/>
    </location>
</feature>
<feature type="transmembrane region" description="Helical" evidence="5">
    <location>
        <begin position="51"/>
        <end position="74"/>
    </location>
</feature>
<dbReference type="Gene3D" id="1.20.1070.10">
    <property type="entry name" value="Rhodopsin 7-helix transmembrane proteins"/>
    <property type="match status" value="1"/>
</dbReference>
<evidence type="ECO:0000313" key="7">
    <source>
        <dbReference type="Proteomes" id="UP000694923"/>
    </source>
</evidence>
<gene>
    <name evidence="8" type="primary">LOC103583486</name>
    <name evidence="9" type="synonym">LOC103603851</name>
</gene>
<evidence type="ECO:0000256" key="3">
    <source>
        <dbReference type="ARBA" id="ARBA00022989"/>
    </source>
</evidence>
<dbReference type="PROSITE" id="PS50262">
    <property type="entry name" value="G_PROTEIN_RECEP_F1_2"/>
    <property type="match status" value="1"/>
</dbReference>
<dbReference type="InterPro" id="IPR017452">
    <property type="entry name" value="GPCR_Rhodpsn_7TM"/>
</dbReference>
<dbReference type="SUPFAM" id="SSF81321">
    <property type="entry name" value="Family A G protein-coupled receptor-like"/>
    <property type="match status" value="1"/>
</dbReference>
<dbReference type="Pfam" id="PF00001">
    <property type="entry name" value="7tm_1"/>
    <property type="match status" value="1"/>
</dbReference>
<feature type="transmembrane region" description="Helical" evidence="5">
    <location>
        <begin position="261"/>
        <end position="286"/>
    </location>
</feature>
<evidence type="ECO:0000313" key="8">
    <source>
        <dbReference type="RefSeq" id="XP_008563007.1"/>
    </source>
</evidence>
<keyword evidence="3 5" id="KW-1133">Transmembrane helix</keyword>
<dbReference type="RefSeq" id="XP_008563007.1">
    <property type="nucleotide sequence ID" value="XM_008564785.1"/>
</dbReference>
<keyword evidence="2 5" id="KW-0812">Transmembrane</keyword>
<protein>
    <submittedName>
        <fullName evidence="8 9">Probable G-protein coupled receptor 148</fullName>
    </submittedName>
</protein>
<evidence type="ECO:0000256" key="4">
    <source>
        <dbReference type="ARBA" id="ARBA00023136"/>
    </source>
</evidence>
<dbReference type="RefSeq" id="XP_008586663.1">
    <property type="nucleotide sequence ID" value="XM_008588441.1"/>
</dbReference>
<accession>A0ABM0Q3R6</accession>
<feature type="transmembrane region" description="Helical" evidence="5">
    <location>
        <begin position="136"/>
        <end position="157"/>
    </location>
</feature>